<accession>A0A067RKN9</accession>
<dbReference type="STRING" id="136037.A0A067RKN9"/>
<organism evidence="4 5">
    <name type="scientific">Zootermopsis nevadensis</name>
    <name type="common">Dampwood termite</name>
    <dbReference type="NCBI Taxonomy" id="136037"/>
    <lineage>
        <taxon>Eukaryota</taxon>
        <taxon>Metazoa</taxon>
        <taxon>Ecdysozoa</taxon>
        <taxon>Arthropoda</taxon>
        <taxon>Hexapoda</taxon>
        <taxon>Insecta</taxon>
        <taxon>Pterygota</taxon>
        <taxon>Neoptera</taxon>
        <taxon>Polyneoptera</taxon>
        <taxon>Dictyoptera</taxon>
        <taxon>Blattodea</taxon>
        <taxon>Blattoidea</taxon>
        <taxon>Termitoidae</taxon>
        <taxon>Termopsidae</taxon>
        <taxon>Zootermopsis</taxon>
    </lineage>
</organism>
<dbReference type="Proteomes" id="UP000027135">
    <property type="component" value="Unassembled WGS sequence"/>
</dbReference>
<feature type="compositionally biased region" description="Polar residues" evidence="1">
    <location>
        <begin position="181"/>
        <end position="190"/>
    </location>
</feature>
<evidence type="ECO:0000313" key="5">
    <source>
        <dbReference type="Proteomes" id="UP000027135"/>
    </source>
</evidence>
<keyword evidence="5" id="KW-1185">Reference proteome</keyword>
<evidence type="ECO:0000256" key="2">
    <source>
        <dbReference type="SAM" id="Phobius"/>
    </source>
</evidence>
<feature type="region of interest" description="Disordered" evidence="1">
    <location>
        <begin position="132"/>
        <end position="198"/>
    </location>
</feature>
<dbReference type="EMBL" id="KK852415">
    <property type="protein sequence ID" value="KDR24397.1"/>
    <property type="molecule type" value="Genomic_DNA"/>
</dbReference>
<evidence type="ECO:0000256" key="1">
    <source>
        <dbReference type="SAM" id="MobiDB-lite"/>
    </source>
</evidence>
<keyword evidence="2" id="KW-0472">Membrane</keyword>
<feature type="region of interest" description="Disordered" evidence="1">
    <location>
        <begin position="331"/>
        <end position="357"/>
    </location>
</feature>
<keyword evidence="2" id="KW-1133">Transmembrane helix</keyword>
<keyword evidence="2" id="KW-0812">Transmembrane</keyword>
<gene>
    <name evidence="4" type="ORF">L798_04350</name>
</gene>
<feature type="signal peptide" evidence="3">
    <location>
        <begin position="1"/>
        <end position="17"/>
    </location>
</feature>
<protein>
    <submittedName>
        <fullName evidence="4">Uncharacterized protein</fullName>
    </submittedName>
</protein>
<evidence type="ECO:0000313" key="4">
    <source>
        <dbReference type="EMBL" id="KDR24397.1"/>
    </source>
</evidence>
<keyword evidence="3" id="KW-0732">Signal</keyword>
<feature type="chain" id="PRO_5001645336" evidence="3">
    <location>
        <begin position="18"/>
        <end position="443"/>
    </location>
</feature>
<evidence type="ECO:0000256" key="3">
    <source>
        <dbReference type="SAM" id="SignalP"/>
    </source>
</evidence>
<name>A0A067RKN9_ZOONE</name>
<dbReference type="AlphaFoldDB" id="A0A067RKN9"/>
<sequence length="443" mass="50483">MAMKVLIVLLASHCVPAAEIASLMAPNYAKVFRTGSITSTKTDTENGDKEHDHRQVPHSVLTTEASDFYNVYYPVMEAQTVTDSNDTQTVLQPPSAVNPLIGSGSSVNVLRLNPLASFINAFFRQPMYATKNSEEKTESSLVEQSASDDPSSQPDTTKLPSALNQPVYSYEPSSYDAGSQRLYSSGQTEEYPNEEYVDPKEEKQNVYYVNSQQYPLPVNKIFPPLKDFYQSTSEDPYELKDSFQSSRSENFYELGQSYQPVTAADFHELGEYYNHSIVEISQTPREPHQHTTIENPYKLFKERYQIFPSEDEDDKQGGSKLNDPYSYDSFKSKIPPNEGSGPYIQKAASSSHKHQHATGREKNPYTYFYVGRKLWYVPLFFSVYFMFYVLALVVKSISRHKIVFPVTQWSKNKKRDLNAGQERLGNITHQITTALETTERLYM</sequence>
<feature type="transmembrane region" description="Helical" evidence="2">
    <location>
        <begin position="374"/>
        <end position="394"/>
    </location>
</feature>
<feature type="compositionally biased region" description="Polar residues" evidence="1">
    <location>
        <begin position="156"/>
        <end position="167"/>
    </location>
</feature>
<reference evidence="4 5" key="1">
    <citation type="journal article" date="2014" name="Nat. Commun.">
        <title>Molecular traces of alternative social organization in a termite genome.</title>
        <authorList>
            <person name="Terrapon N."/>
            <person name="Li C."/>
            <person name="Robertson H.M."/>
            <person name="Ji L."/>
            <person name="Meng X."/>
            <person name="Booth W."/>
            <person name="Chen Z."/>
            <person name="Childers C.P."/>
            <person name="Glastad K.M."/>
            <person name="Gokhale K."/>
            <person name="Gowin J."/>
            <person name="Gronenberg W."/>
            <person name="Hermansen R.A."/>
            <person name="Hu H."/>
            <person name="Hunt B.G."/>
            <person name="Huylmans A.K."/>
            <person name="Khalil S.M."/>
            <person name="Mitchell R.D."/>
            <person name="Munoz-Torres M.C."/>
            <person name="Mustard J.A."/>
            <person name="Pan H."/>
            <person name="Reese J.T."/>
            <person name="Scharf M.E."/>
            <person name="Sun F."/>
            <person name="Vogel H."/>
            <person name="Xiao J."/>
            <person name="Yang W."/>
            <person name="Yang Z."/>
            <person name="Yang Z."/>
            <person name="Zhou J."/>
            <person name="Zhu J."/>
            <person name="Brent C.S."/>
            <person name="Elsik C.G."/>
            <person name="Goodisman M.A."/>
            <person name="Liberles D.A."/>
            <person name="Roe R.M."/>
            <person name="Vargo E.L."/>
            <person name="Vilcinskas A."/>
            <person name="Wang J."/>
            <person name="Bornberg-Bauer E."/>
            <person name="Korb J."/>
            <person name="Zhang G."/>
            <person name="Liebig J."/>
        </authorList>
    </citation>
    <scope>NUCLEOTIDE SEQUENCE [LARGE SCALE GENOMIC DNA]</scope>
    <source>
        <tissue evidence="4">Whole organism</tissue>
    </source>
</reference>
<dbReference type="InParanoid" id="A0A067RKN9"/>
<proteinExistence type="predicted"/>
<feature type="compositionally biased region" description="Low complexity" evidence="1">
    <location>
        <begin position="144"/>
        <end position="155"/>
    </location>
</feature>